<protein>
    <submittedName>
        <fullName evidence="2">Uncharacterized protein</fullName>
    </submittedName>
</protein>
<dbReference type="AlphaFoldDB" id="A0A370HUX5"/>
<proteinExistence type="predicted"/>
<keyword evidence="1" id="KW-1133">Transmembrane helix</keyword>
<evidence type="ECO:0000313" key="3">
    <source>
        <dbReference type="Proteomes" id="UP000254925"/>
    </source>
</evidence>
<keyword evidence="1" id="KW-0812">Transmembrane</keyword>
<sequence>MRMVGAVIFGLLCLLSIPFALFSMMVLAAPATAEPPGVFLAYLLIIASWLLSVSLGFAGLSLLRARAGWQIAATMPLFPLAVILIAGLSLGIF</sequence>
<dbReference type="Proteomes" id="UP000254925">
    <property type="component" value="Unassembled WGS sequence"/>
</dbReference>
<reference evidence="2 3" key="1">
    <citation type="submission" date="2018-07" db="EMBL/GenBank/DDBJ databases">
        <title>Genomic Encyclopedia of Type Strains, Phase IV (KMG-IV): sequencing the most valuable type-strain genomes for metagenomic binning, comparative biology and taxonomic classification.</title>
        <authorList>
            <person name="Goeker M."/>
        </authorList>
    </citation>
    <scope>NUCLEOTIDE SEQUENCE [LARGE SCALE GENOMIC DNA]</scope>
    <source>
        <strain evidence="2 3">DSM 14364</strain>
    </source>
</reference>
<dbReference type="RefSeq" id="WP_114768437.1">
    <property type="nucleotide sequence ID" value="NZ_QQBB01000001.1"/>
</dbReference>
<keyword evidence="1" id="KW-0472">Membrane</keyword>
<keyword evidence="3" id="KW-1185">Reference proteome</keyword>
<evidence type="ECO:0000313" key="2">
    <source>
        <dbReference type="EMBL" id="RDI62307.1"/>
    </source>
</evidence>
<gene>
    <name evidence="2" type="ORF">DES45_101575</name>
</gene>
<organism evidence="2 3">
    <name type="scientific">Microvirga subterranea</name>
    <dbReference type="NCBI Taxonomy" id="186651"/>
    <lineage>
        <taxon>Bacteria</taxon>
        <taxon>Pseudomonadati</taxon>
        <taxon>Pseudomonadota</taxon>
        <taxon>Alphaproteobacteria</taxon>
        <taxon>Hyphomicrobiales</taxon>
        <taxon>Methylobacteriaceae</taxon>
        <taxon>Microvirga</taxon>
    </lineage>
</organism>
<feature type="transmembrane region" description="Helical" evidence="1">
    <location>
        <begin position="43"/>
        <end position="63"/>
    </location>
</feature>
<dbReference type="EMBL" id="QQBB01000001">
    <property type="protein sequence ID" value="RDI62307.1"/>
    <property type="molecule type" value="Genomic_DNA"/>
</dbReference>
<accession>A0A370HUX5</accession>
<evidence type="ECO:0000256" key="1">
    <source>
        <dbReference type="SAM" id="Phobius"/>
    </source>
</evidence>
<feature type="transmembrane region" description="Helical" evidence="1">
    <location>
        <begin position="75"/>
        <end position="92"/>
    </location>
</feature>
<comment type="caution">
    <text evidence="2">The sequence shown here is derived from an EMBL/GenBank/DDBJ whole genome shotgun (WGS) entry which is preliminary data.</text>
</comment>
<name>A0A370HUX5_9HYPH</name>